<dbReference type="InterPro" id="IPR023213">
    <property type="entry name" value="CAT-like_dom_sf"/>
</dbReference>
<reference evidence="3 4" key="1">
    <citation type="submission" date="2018-10" db="EMBL/GenBank/DDBJ databases">
        <title>Draft Genome Sequence of Ralstonia pseudosolanacearum (R. solanacearum phylotype I) Strain Tg03 Isolated from Luffa cylindrica in China.</title>
        <authorList>
            <person name="Yuan G.-Q."/>
            <person name="Li Q.-Q."/>
            <person name="Zhang Y.-W."/>
        </authorList>
    </citation>
    <scope>NUCLEOTIDE SEQUENCE [LARGE SCALE GENOMIC DNA]</scope>
    <source>
        <strain evidence="3 4">Tg03</strain>
    </source>
</reference>
<gene>
    <name evidence="3" type="ORF">EGA29_26805</name>
</gene>
<dbReference type="Gene3D" id="3.40.50.980">
    <property type="match status" value="2"/>
</dbReference>
<dbReference type="OrthoDB" id="6297021at2"/>
<evidence type="ECO:0000313" key="4">
    <source>
        <dbReference type="Proteomes" id="UP000271222"/>
    </source>
</evidence>
<evidence type="ECO:0000313" key="3">
    <source>
        <dbReference type="EMBL" id="RNL97894.1"/>
    </source>
</evidence>
<dbReference type="Pfam" id="PF00668">
    <property type="entry name" value="Condensation"/>
    <property type="match status" value="1"/>
</dbReference>
<dbReference type="AlphaFoldDB" id="A0A454THU4"/>
<dbReference type="SUPFAM" id="SSF56801">
    <property type="entry name" value="Acetyl-CoA synthetase-like"/>
    <property type="match status" value="1"/>
</dbReference>
<sequence length="377" mass="41207">SLSHSPVFQAALSWLNTEAVGLSLELEGLTIEGVDAGQAAAKFDLTLELRETSEGLAGSLDYATALFDRETIERYLGYLQRLLKAMVENDSQEVSQIGLLDEGERAQLLESWNETKAAYPDASTIHGLFEAQVRRTPEAIAVEHEGRQVSYAELNARANRVAHALIGLGVGPDARVGLCVERSVELVVGLLGILKAGGGYVPLDPSYPQDRLAYMLEDSAPVAVLTQGLVREQLGMLSVPVLDLDGPQEDAEHDPQVTGLEPHHLAYVIYTSGSTGRPKGVMNEHRGVVNRLWWAQQTYRLDASDRVLQKTPFGFDVSVWELFWPLLAGARLVMARPEGHKDPAYLAATIEQAGITTLHFVPSMLQLFLDQVEAGRC</sequence>
<dbReference type="Pfam" id="PF00501">
    <property type="entry name" value="AMP-binding"/>
    <property type="match status" value="1"/>
</dbReference>
<comment type="caution">
    <text evidence="3">The sequence shown here is derived from an EMBL/GenBank/DDBJ whole genome shotgun (WGS) entry which is preliminary data.</text>
</comment>
<dbReference type="SUPFAM" id="SSF52777">
    <property type="entry name" value="CoA-dependent acyltransferases"/>
    <property type="match status" value="1"/>
</dbReference>
<dbReference type="GO" id="GO:0031177">
    <property type="term" value="F:phosphopantetheine binding"/>
    <property type="evidence" value="ECO:0007669"/>
    <property type="project" value="TreeGrafter"/>
</dbReference>
<protein>
    <recommendedName>
        <fullName evidence="5">Non-ribosomal peptide synthetase</fullName>
    </recommendedName>
</protein>
<dbReference type="PROSITE" id="PS00455">
    <property type="entry name" value="AMP_BINDING"/>
    <property type="match status" value="1"/>
</dbReference>
<dbReference type="RefSeq" id="WP_146605579.1">
    <property type="nucleotide sequence ID" value="NZ_JASKHZ010000136.1"/>
</dbReference>
<organism evidence="3 4">
    <name type="scientific">Ralstonia pseudosolanacearum</name>
    <dbReference type="NCBI Taxonomy" id="1310165"/>
    <lineage>
        <taxon>Bacteria</taxon>
        <taxon>Pseudomonadati</taxon>
        <taxon>Pseudomonadota</taxon>
        <taxon>Betaproteobacteria</taxon>
        <taxon>Burkholderiales</taxon>
        <taxon>Burkholderiaceae</taxon>
        <taxon>Ralstonia</taxon>
        <taxon>Ralstonia solanacearum species complex</taxon>
    </lineage>
</organism>
<evidence type="ECO:0000259" key="1">
    <source>
        <dbReference type="Pfam" id="PF00501"/>
    </source>
</evidence>
<dbReference type="PANTHER" id="PTHR45527">
    <property type="entry name" value="NONRIBOSOMAL PEPTIDE SYNTHETASE"/>
    <property type="match status" value="1"/>
</dbReference>
<dbReference type="GO" id="GO:0044550">
    <property type="term" value="P:secondary metabolite biosynthetic process"/>
    <property type="evidence" value="ECO:0007669"/>
    <property type="project" value="TreeGrafter"/>
</dbReference>
<feature type="non-terminal residue" evidence="3">
    <location>
        <position position="1"/>
    </location>
</feature>
<evidence type="ECO:0008006" key="5">
    <source>
        <dbReference type="Google" id="ProtNLM"/>
    </source>
</evidence>
<dbReference type="GO" id="GO:0043041">
    <property type="term" value="P:amino acid activation for nonribosomal peptide biosynthetic process"/>
    <property type="evidence" value="ECO:0007669"/>
    <property type="project" value="TreeGrafter"/>
</dbReference>
<dbReference type="Proteomes" id="UP000271222">
    <property type="component" value="Unassembled WGS sequence"/>
</dbReference>
<feature type="domain" description="Condensation" evidence="2">
    <location>
        <begin position="4"/>
        <end position="109"/>
    </location>
</feature>
<accession>A0A454THU4</accession>
<feature type="domain" description="AMP-dependent synthetase/ligase" evidence="1">
    <location>
        <begin position="129"/>
        <end position="371"/>
    </location>
</feature>
<feature type="non-terminal residue" evidence="3">
    <location>
        <position position="377"/>
    </location>
</feature>
<dbReference type="FunFam" id="3.40.50.980:FF:000001">
    <property type="entry name" value="Non-ribosomal peptide synthetase"/>
    <property type="match status" value="1"/>
</dbReference>
<dbReference type="InterPro" id="IPR020845">
    <property type="entry name" value="AMP-binding_CS"/>
</dbReference>
<dbReference type="GO" id="GO:0003824">
    <property type="term" value="F:catalytic activity"/>
    <property type="evidence" value="ECO:0007669"/>
    <property type="project" value="InterPro"/>
</dbReference>
<dbReference type="EMBL" id="RJTL01000148">
    <property type="protein sequence ID" value="RNL97894.1"/>
    <property type="molecule type" value="Genomic_DNA"/>
</dbReference>
<dbReference type="InterPro" id="IPR000873">
    <property type="entry name" value="AMP-dep_synth/lig_dom"/>
</dbReference>
<evidence type="ECO:0000259" key="2">
    <source>
        <dbReference type="Pfam" id="PF00668"/>
    </source>
</evidence>
<dbReference type="Gene3D" id="3.30.559.10">
    <property type="entry name" value="Chloramphenicol acetyltransferase-like domain"/>
    <property type="match status" value="1"/>
</dbReference>
<dbReference type="GO" id="GO:0005829">
    <property type="term" value="C:cytosol"/>
    <property type="evidence" value="ECO:0007669"/>
    <property type="project" value="TreeGrafter"/>
</dbReference>
<dbReference type="InterPro" id="IPR001242">
    <property type="entry name" value="Condensation_dom"/>
</dbReference>
<proteinExistence type="predicted"/>
<dbReference type="PANTHER" id="PTHR45527:SF1">
    <property type="entry name" value="FATTY ACID SYNTHASE"/>
    <property type="match status" value="1"/>
</dbReference>
<dbReference type="Gene3D" id="3.30.559.30">
    <property type="entry name" value="Nonribosomal peptide synthetase, condensation domain"/>
    <property type="match status" value="1"/>
</dbReference>
<name>A0A454THU4_9RALS</name>